<sequence length="877" mass="97510">MAQKQDPTHDKLSLEAEDLPNLGSGDIYFRNPQSDEDVTSHDFHDPELGFLFDERFINLTGETLAPSQPPCSDSGSPRSPCSDVGSTAEQKQRAEKEIKARFMSSSSRDQSIHGPYIDEPDASIPALGRDAGITRWLEDVLPTSPDSLPPEVPPTSFDTANFLREVPLGNSTRNNTLSNQLYFVEGGGPVTMMDVQLMHQSNTFWNDPPICPSIINNADDNRVQPKTSADAMWRFERLCRKLESSSCSKASTCGTRRGSLPDLAPDELTMGNVLMKTSSGPYSGGSNGKISIIGTLRYASTLSEKGMKRKRNDDAPELSASYANPRLEMTRRRSQEIERYSEIRKTQNYPDPSILSLDDPGPAQDDLPAIFPGETATSALFLPHTSTQIPLPTAAIPSSRADKGRDEDHTAMLSQASVPVSREAPEHPALEQVGFARLRVDIVSLSKRLQITCQNDGSDASLSDGEDETGCSQANRDPSSAPGGTPLANPETGTSSGQPDSNRSRDRSRDEDSNEDGGRGQKRRRMCATSACERPSNLPRFACPYQAYEKHLGCLRKRHNNPEGGCKNMSRLKQHFNRRHMMTTRCPRCWVSFDSKAQERSHQEKEKCVEREKPTSERFMSTQHEKELESGNQFESEEAQWWHFFQLLIPNQYNRELSELKTQFSPYYVDPDIILTIPALTFTNPVFNSGGLSAPPGTSAWSHNSADLLASSTPFNIPQSSPSEPAALFSQDFSMPLYQGSAQSLGVYTPLEPIWDDNTHACSTLDPALDMLNTSTIPTSSSSMPSQARANDSRNDTASHSQGQNRTQRNYDRLRQQRLRAETENRQLRERRDANRSDVDRAHEIVDEILCQEQIPEVLYAKISLLSDILETIRGRL</sequence>
<dbReference type="OrthoDB" id="5100807at2759"/>
<feature type="compositionally biased region" description="Basic and acidic residues" evidence="1">
    <location>
        <begin position="90"/>
        <end position="100"/>
    </location>
</feature>
<dbReference type="EMBL" id="SKBQ01000003">
    <property type="protein sequence ID" value="TPX12660.1"/>
    <property type="molecule type" value="Genomic_DNA"/>
</dbReference>
<feature type="region of interest" description="Disordered" evidence="1">
    <location>
        <begin position="820"/>
        <end position="839"/>
    </location>
</feature>
<gene>
    <name evidence="2" type="ORF">E0L32_000837</name>
</gene>
<feature type="region of interest" description="Disordered" evidence="1">
    <location>
        <begin position="62"/>
        <end position="123"/>
    </location>
</feature>
<proteinExistence type="predicted"/>
<feature type="compositionally biased region" description="Basic and acidic residues" evidence="1">
    <location>
        <begin position="502"/>
        <end position="519"/>
    </location>
</feature>
<dbReference type="AlphaFoldDB" id="A0A507B7P3"/>
<feature type="compositionally biased region" description="Basic and acidic residues" evidence="1">
    <location>
        <begin position="601"/>
        <end position="616"/>
    </location>
</feature>
<name>A0A507B7P3_9PEZI</name>
<feature type="region of interest" description="Disordered" evidence="1">
    <location>
        <begin position="455"/>
        <end position="531"/>
    </location>
</feature>
<feature type="region of interest" description="Disordered" evidence="1">
    <location>
        <begin position="601"/>
        <end position="623"/>
    </location>
</feature>
<dbReference type="InParanoid" id="A0A507B7P3"/>
<dbReference type="RefSeq" id="XP_030994371.1">
    <property type="nucleotide sequence ID" value="XM_031143228.1"/>
</dbReference>
<keyword evidence="3" id="KW-1185">Reference proteome</keyword>
<evidence type="ECO:0000313" key="3">
    <source>
        <dbReference type="Proteomes" id="UP000319257"/>
    </source>
</evidence>
<feature type="compositionally biased region" description="Polar residues" evidence="1">
    <location>
        <begin position="798"/>
        <end position="808"/>
    </location>
</feature>
<evidence type="ECO:0000313" key="2">
    <source>
        <dbReference type="EMBL" id="TPX12660.1"/>
    </source>
</evidence>
<feature type="compositionally biased region" description="Basic and acidic residues" evidence="1">
    <location>
        <begin position="1"/>
        <end position="14"/>
    </location>
</feature>
<protein>
    <submittedName>
        <fullName evidence="2">Uncharacterized protein</fullName>
    </submittedName>
</protein>
<dbReference type="STRING" id="1093900.A0A507B7P3"/>
<reference evidence="2 3" key="1">
    <citation type="submission" date="2019-06" db="EMBL/GenBank/DDBJ databases">
        <title>Draft genome sequence of the filamentous fungus Phialemoniopsis curvata isolated from diesel fuel.</title>
        <authorList>
            <person name="Varaljay V.A."/>
            <person name="Lyon W.J."/>
            <person name="Crouch A.L."/>
            <person name="Drake C.E."/>
            <person name="Hollomon J.M."/>
            <person name="Nadeau L.J."/>
            <person name="Nunn H.S."/>
            <person name="Stevenson B.S."/>
            <person name="Bojanowski C.L."/>
            <person name="Crookes-Goodson W.J."/>
        </authorList>
    </citation>
    <scope>NUCLEOTIDE SEQUENCE [LARGE SCALE GENOMIC DNA]</scope>
    <source>
        <strain evidence="2 3">D216</strain>
    </source>
</reference>
<organism evidence="2 3">
    <name type="scientific">Thyridium curvatum</name>
    <dbReference type="NCBI Taxonomy" id="1093900"/>
    <lineage>
        <taxon>Eukaryota</taxon>
        <taxon>Fungi</taxon>
        <taxon>Dikarya</taxon>
        <taxon>Ascomycota</taxon>
        <taxon>Pezizomycotina</taxon>
        <taxon>Sordariomycetes</taxon>
        <taxon>Sordariomycetidae</taxon>
        <taxon>Thyridiales</taxon>
        <taxon>Thyridiaceae</taxon>
        <taxon>Thyridium</taxon>
    </lineage>
</organism>
<dbReference type="Proteomes" id="UP000319257">
    <property type="component" value="Unassembled WGS sequence"/>
</dbReference>
<feature type="region of interest" description="Disordered" evidence="1">
    <location>
        <begin position="1"/>
        <end position="44"/>
    </location>
</feature>
<feature type="compositionally biased region" description="Basic and acidic residues" evidence="1">
    <location>
        <begin position="400"/>
        <end position="410"/>
    </location>
</feature>
<feature type="compositionally biased region" description="Low complexity" evidence="1">
    <location>
        <begin position="774"/>
        <end position="786"/>
    </location>
</feature>
<feature type="region of interest" description="Disordered" evidence="1">
    <location>
        <begin position="392"/>
        <end position="411"/>
    </location>
</feature>
<accession>A0A507B7P3</accession>
<evidence type="ECO:0000256" key="1">
    <source>
        <dbReference type="SAM" id="MobiDB-lite"/>
    </source>
</evidence>
<comment type="caution">
    <text evidence="2">The sequence shown here is derived from an EMBL/GenBank/DDBJ whole genome shotgun (WGS) entry which is preliminary data.</text>
</comment>
<feature type="region of interest" description="Disordered" evidence="1">
    <location>
        <begin position="773"/>
        <end position="815"/>
    </location>
</feature>
<feature type="compositionally biased region" description="Polar residues" evidence="1">
    <location>
        <begin position="70"/>
        <end position="89"/>
    </location>
</feature>
<dbReference type="GeneID" id="41968284"/>